<dbReference type="AlphaFoldDB" id="A0A933SIF1"/>
<feature type="non-terminal residue" evidence="1">
    <location>
        <position position="1"/>
    </location>
</feature>
<evidence type="ECO:0000313" key="2">
    <source>
        <dbReference type="Proteomes" id="UP000696931"/>
    </source>
</evidence>
<reference evidence="1" key="1">
    <citation type="submission" date="2020-07" db="EMBL/GenBank/DDBJ databases">
        <title>Huge and variable diversity of episymbiotic CPR bacteria and DPANN archaea in groundwater ecosystems.</title>
        <authorList>
            <person name="He C.Y."/>
            <person name="Keren R."/>
            <person name="Whittaker M."/>
            <person name="Farag I.F."/>
            <person name="Doudna J."/>
            <person name="Cate J.H.D."/>
            <person name="Banfield J.F."/>
        </authorList>
    </citation>
    <scope>NUCLEOTIDE SEQUENCE</scope>
    <source>
        <strain evidence="1">NC_groundwater_1813_Pr3_B-0.1um_71_17</strain>
    </source>
</reference>
<dbReference type="InterPro" id="IPR015915">
    <property type="entry name" value="Kelch-typ_b-propeller"/>
</dbReference>
<organism evidence="1 2">
    <name type="scientific">Eiseniibacteriota bacterium</name>
    <dbReference type="NCBI Taxonomy" id="2212470"/>
    <lineage>
        <taxon>Bacteria</taxon>
        <taxon>Candidatus Eiseniibacteriota</taxon>
    </lineage>
</organism>
<dbReference type="PANTHER" id="PTHR23244">
    <property type="entry name" value="KELCH REPEAT DOMAIN"/>
    <property type="match status" value="1"/>
</dbReference>
<dbReference type="Pfam" id="PF24681">
    <property type="entry name" value="Kelch_KLHDC2_KLHL20_DRC7"/>
    <property type="match status" value="1"/>
</dbReference>
<accession>A0A933SIF1</accession>
<gene>
    <name evidence="1" type="ORF">HZA61_13435</name>
</gene>
<dbReference type="PANTHER" id="PTHR23244:SF493">
    <property type="entry name" value="GALACTOSE OXIDASE, CENTRAL DOMAIN FAMILY PROTEIN"/>
    <property type="match status" value="1"/>
</dbReference>
<dbReference type="SUPFAM" id="SSF117281">
    <property type="entry name" value="Kelch motif"/>
    <property type="match status" value="1"/>
</dbReference>
<dbReference type="InterPro" id="IPR011043">
    <property type="entry name" value="Gal_Oxase/kelch_b-propeller"/>
</dbReference>
<dbReference type="EMBL" id="JACRIW010000095">
    <property type="protein sequence ID" value="MBI5170484.1"/>
    <property type="molecule type" value="Genomic_DNA"/>
</dbReference>
<protein>
    <submittedName>
        <fullName evidence="1">T9SS type A sorting domain-containing protein</fullName>
    </submittedName>
</protein>
<name>A0A933SIF1_UNCEI</name>
<evidence type="ECO:0000313" key="1">
    <source>
        <dbReference type="EMBL" id="MBI5170484.1"/>
    </source>
</evidence>
<dbReference type="NCBIfam" id="TIGR04183">
    <property type="entry name" value="Por_Secre_tail"/>
    <property type="match status" value="1"/>
</dbReference>
<comment type="caution">
    <text evidence="1">The sequence shown here is derived from an EMBL/GenBank/DDBJ whole genome shotgun (WGS) entry which is preliminary data.</text>
</comment>
<dbReference type="Proteomes" id="UP000696931">
    <property type="component" value="Unassembled WGS sequence"/>
</dbReference>
<dbReference type="Gene3D" id="2.60.40.4070">
    <property type="match status" value="1"/>
</dbReference>
<sequence>NNCSINGTVNVDNGGTFALVNCDGSGTINTNGLVEYTGSNTLTGATPFLMSGGSVLRLKGTASLNAALTCTNGFTNNGTIELTSSGAATAATLAVTNGTLTNAAAASIQSLAGSGGGRNLNAKYDNQGTITVAQAMTTNKASAALTNSGTINLTTGNYTIVISGTTPSFTTTGTINVPAGRTLTLQGGAVGGAGQNFNYNGGTMGGLGTVALLNSQLNLNVALASDMALLDGTTSTLAGPQAYTVKTGTTVNMNNCSINGTVNVDNGGTFALVNCDGSGTINTNGLVEYTGSNTLTGATPFLTSGGSVLRLKGTASLNAALTCTNGFTNNGAIELTSSGAATAATLTVTNGTLTNVPGATISSLAGSGGARNLNVRYDNQGTINVAQAMTTSKASVAQLNSGLINLTTGNYTIVISGTTPSFTTTGTINVPAGRTLTLQGGAVGGAGQHYHYNGGTMGGAGTVALLNSQLNLNQPLHTTATHLTGTTSTLAGPDTLFADGGTLPLSSCTVTGPVVATAGTITNDNCDWNNAFFLHGGATVEWRGVNTSNGYYMGAGSTSRVLGTASVNSSLTFGGSQGNAGLLELTSSGAATAATVSTSSAPGQGLFNYATGEIRSSVGAGGIRQLLTYLDNQGLVDFQATTTLNRASVAHRNRGTVRVAASRTVTVTGASFTNDTTGVLTGGGTLTMNGATTFAQRGTIRPGGPQGTLTLNGACPNIGTAVYDIEIGGDDAVTGYDRLAVRDAATIAGTLNITLANGYIPKPGVRYVIVDAGSRTGTFATVNGLSYGPGQLWTIAYSDTDVVLIARDQTWTKVFPDGAPPAARDGHTAVYDSTGDRMIVFGGETNSGVQNDVWVLTKATGANYPAWVQLSPSGTPPAARTHARAVYDAANNRMIVTGGDTGVAGSPAFSDTWVLTNANGLGGTPVWSQLSPGASPAVTSHGAAYDAANNRLIVFGGAPLAGPCPGATSDVWVLTNANGLGGSPSWTLLAPSGTAPTARVYAGVAYDAASHRLLVTGGDDGCGAGDTESFVLDDGNGLGSPAWTMLAPSAAPIAGWTRTSYAFDPSLDRLDAFGGLVGGAPVDTSYTLTSAAGNVSPSWYRRNFYGTRPTPRSMHSMVMATAGHTAIVFGGMSASGRLSDVWRRATDLGPVLDVDPAPLALPTRTAFALPPSPNPARGVVRFAVDVARGQRVDLGVFDVSGRRVATLHEGVLAAGRHTFGWAGDGAAPGVYMVRMHADDVTQVSRIVRIR</sequence>
<dbReference type="InterPro" id="IPR026444">
    <property type="entry name" value="Secre_tail"/>
</dbReference>
<dbReference type="SUPFAM" id="SSF50965">
    <property type="entry name" value="Galactose oxidase, central domain"/>
    <property type="match status" value="1"/>
</dbReference>
<proteinExistence type="predicted"/>
<dbReference type="Gene3D" id="2.120.10.80">
    <property type="entry name" value="Kelch-type beta propeller"/>
    <property type="match status" value="2"/>
</dbReference>